<dbReference type="Proteomes" id="UP000006352">
    <property type="component" value="Unassembled WGS sequence"/>
</dbReference>
<evidence type="ECO:0000313" key="5">
    <source>
        <dbReference type="EMBL" id="CCL99605.1"/>
    </source>
</evidence>
<dbReference type="GeneID" id="24094516"/>
<dbReference type="GO" id="GO:0005634">
    <property type="term" value="C:nucleus"/>
    <property type="evidence" value="ECO:0007669"/>
    <property type="project" value="TreeGrafter"/>
</dbReference>
<gene>
    <name evidence="5" type="ORF">FIBRA_01623</name>
</gene>
<reference evidence="5 6" key="1">
    <citation type="journal article" date="2012" name="Appl. Environ. Microbiol.">
        <title>Short-read sequencing for genomic analysis of the brown rot fungus Fibroporia radiculosa.</title>
        <authorList>
            <person name="Tang J.D."/>
            <person name="Perkins A.D."/>
            <person name="Sonstegard T.S."/>
            <person name="Schroeder S.G."/>
            <person name="Burgess S.C."/>
            <person name="Diehl S.V."/>
        </authorList>
    </citation>
    <scope>NUCLEOTIDE SEQUENCE [LARGE SCALE GENOMIC DNA]</scope>
    <source>
        <strain evidence="5 6">TFFH 294</strain>
    </source>
</reference>
<dbReference type="PANTHER" id="PTHR13475:SF3">
    <property type="entry name" value="NEUGRIN"/>
    <property type="match status" value="1"/>
</dbReference>
<dbReference type="AlphaFoldDB" id="J4GKT6"/>
<accession>J4GKT6</accession>
<feature type="region of interest" description="Disordered" evidence="4">
    <location>
        <begin position="34"/>
        <end position="78"/>
    </location>
</feature>
<dbReference type="InterPro" id="IPR010487">
    <property type="entry name" value="NGRN/Rrg9"/>
</dbReference>
<dbReference type="RefSeq" id="XP_012178888.1">
    <property type="nucleotide sequence ID" value="XM_012323498.1"/>
</dbReference>
<sequence length="197" mass="23115">MLSAFRCFRPTLPSAHTHASLYSVVAGLARTDWRTDGHPAPQPVSLDDVDYDDTSPSPHSQVPPHRRKPSKIPTPHEWAEHRKSMKKDFPEGWAPTRKLSRQAMDGLRSMHAMHPEIFTTPVLAEKFKISAEAVRRILKSKWEPTREERARFAERERRNRQKWIEEKRMEERQKYMAQVQESGPLRKPSRNDRLMFV</sequence>
<evidence type="ECO:0000256" key="1">
    <source>
        <dbReference type="ARBA" id="ARBA00003548"/>
    </source>
</evidence>
<comment type="similarity">
    <text evidence="2">Belongs to the RRG9 family.</text>
</comment>
<evidence type="ECO:0000256" key="4">
    <source>
        <dbReference type="SAM" id="MobiDB-lite"/>
    </source>
</evidence>
<keyword evidence="6" id="KW-1185">Reference proteome</keyword>
<evidence type="ECO:0000256" key="3">
    <source>
        <dbReference type="ARBA" id="ARBA00013566"/>
    </source>
</evidence>
<dbReference type="STRING" id="599839.J4GKT6"/>
<feature type="region of interest" description="Disordered" evidence="4">
    <location>
        <begin position="177"/>
        <end position="197"/>
    </location>
</feature>
<name>J4GKT6_9APHY</name>
<protein>
    <recommendedName>
        <fullName evidence="3">Required for respiratory growth protein 9, mitochondrial</fullName>
    </recommendedName>
</protein>
<dbReference type="EMBL" id="HE796942">
    <property type="protein sequence ID" value="CCL99605.1"/>
    <property type="molecule type" value="Genomic_DNA"/>
</dbReference>
<evidence type="ECO:0000313" key="6">
    <source>
        <dbReference type="Proteomes" id="UP000006352"/>
    </source>
</evidence>
<organism evidence="5 6">
    <name type="scientific">Fibroporia radiculosa</name>
    <dbReference type="NCBI Taxonomy" id="599839"/>
    <lineage>
        <taxon>Eukaryota</taxon>
        <taxon>Fungi</taxon>
        <taxon>Dikarya</taxon>
        <taxon>Basidiomycota</taxon>
        <taxon>Agaricomycotina</taxon>
        <taxon>Agaricomycetes</taxon>
        <taxon>Polyporales</taxon>
        <taxon>Fibroporiaceae</taxon>
        <taxon>Fibroporia</taxon>
    </lineage>
</organism>
<proteinExistence type="inferred from homology"/>
<dbReference type="InParanoid" id="J4GKT6"/>
<dbReference type="PANTHER" id="PTHR13475">
    <property type="entry name" value="NEUGRIN"/>
    <property type="match status" value="1"/>
</dbReference>
<dbReference type="HOGENOM" id="CLU_095776_0_0_1"/>
<comment type="function">
    <text evidence="1">Required for respiratory activity and maintenance and expression of the mitochondrial genome.</text>
</comment>
<evidence type="ECO:0000256" key="2">
    <source>
        <dbReference type="ARBA" id="ARBA00010895"/>
    </source>
</evidence>
<dbReference type="Pfam" id="PF06413">
    <property type="entry name" value="Neugrin"/>
    <property type="match status" value="1"/>
</dbReference>
<dbReference type="OrthoDB" id="5578174at2759"/>